<dbReference type="RefSeq" id="WP_036617020.1">
    <property type="nucleotide sequence ID" value="NZ_JNHK01000087.1"/>
</dbReference>
<gene>
    <name evidence="1" type="ORF">M091_0027</name>
</gene>
<evidence type="ECO:0000313" key="2">
    <source>
        <dbReference type="Proteomes" id="UP000027850"/>
    </source>
</evidence>
<reference evidence="1 2" key="1">
    <citation type="submission" date="2014-04" db="EMBL/GenBank/DDBJ databases">
        <authorList>
            <person name="Sears C."/>
            <person name="Carroll K."/>
            <person name="Sack B.R."/>
            <person name="Qadri F."/>
            <person name="Myers L.L."/>
            <person name="Chung G.-T."/>
            <person name="Escheverria P."/>
            <person name="Fraser C.M."/>
            <person name="Sadzewicz L."/>
            <person name="Shefchek K.A."/>
            <person name="Tallon L."/>
            <person name="Das S.P."/>
            <person name="Daugherty S."/>
            <person name="Mongodin E.F."/>
        </authorList>
    </citation>
    <scope>NUCLEOTIDE SEQUENCE [LARGE SCALE GENOMIC DNA]</scope>
    <source>
        <strain evidence="1 2">3776 D15 i</strain>
    </source>
</reference>
<dbReference type="EMBL" id="JNHK01000087">
    <property type="protein sequence ID" value="KDS37889.1"/>
    <property type="molecule type" value="Genomic_DNA"/>
</dbReference>
<accession>A0AB34LCJ7</accession>
<dbReference type="AlphaFoldDB" id="A0AB34LCJ7"/>
<dbReference type="Proteomes" id="UP000027850">
    <property type="component" value="Unassembled WGS sequence"/>
</dbReference>
<sequence length="94" mass="10585">MERQNPASSVSRSSLLSSDFPPVACFRCRMLFKRMAGSDKVFGLNTLRRRKILPETALPPDLAAAIKPYATFASVHREQVADGMNLNYTIDYYL</sequence>
<evidence type="ECO:0000313" key="1">
    <source>
        <dbReference type="EMBL" id="KDS37889.1"/>
    </source>
</evidence>
<comment type="caution">
    <text evidence="1">The sequence shown here is derived from an EMBL/GenBank/DDBJ whole genome shotgun (WGS) entry which is preliminary data.</text>
</comment>
<proteinExistence type="predicted"/>
<organism evidence="1 2">
    <name type="scientific">Parabacteroides distasonis str. 3776 D15 i</name>
    <dbReference type="NCBI Taxonomy" id="1339342"/>
    <lineage>
        <taxon>Bacteria</taxon>
        <taxon>Pseudomonadati</taxon>
        <taxon>Bacteroidota</taxon>
        <taxon>Bacteroidia</taxon>
        <taxon>Bacteroidales</taxon>
        <taxon>Tannerellaceae</taxon>
        <taxon>Parabacteroides</taxon>
    </lineage>
</organism>
<protein>
    <submittedName>
        <fullName evidence="1">Uncharacterized protein</fullName>
    </submittedName>
</protein>
<name>A0AB34LCJ7_PARDI</name>